<proteinExistence type="predicted"/>
<feature type="domain" description="Rieske" evidence="7">
    <location>
        <begin position="413"/>
        <end position="493"/>
    </location>
</feature>
<dbReference type="InterPro" id="IPR036922">
    <property type="entry name" value="Rieske_2Fe-2S_sf"/>
</dbReference>
<evidence type="ECO:0000256" key="4">
    <source>
        <dbReference type="ARBA" id="ARBA00023004"/>
    </source>
</evidence>
<dbReference type="EMBL" id="JBHLTG010000009">
    <property type="protein sequence ID" value="MFC0681896.1"/>
    <property type="molecule type" value="Genomic_DNA"/>
</dbReference>
<comment type="caution">
    <text evidence="8">The sequence shown here is derived from an EMBL/GenBank/DDBJ whole genome shotgun (WGS) entry which is preliminary data.</text>
</comment>
<dbReference type="PANTHER" id="PTHR13847">
    <property type="entry name" value="SARCOSINE DEHYDROGENASE-RELATED"/>
    <property type="match status" value="1"/>
</dbReference>
<dbReference type="SUPFAM" id="SSF50022">
    <property type="entry name" value="ISP domain"/>
    <property type="match status" value="1"/>
</dbReference>
<keyword evidence="1" id="KW-0001">2Fe-2S</keyword>
<keyword evidence="2" id="KW-0479">Metal-binding</keyword>
<evidence type="ECO:0000259" key="7">
    <source>
        <dbReference type="PROSITE" id="PS51296"/>
    </source>
</evidence>
<reference evidence="8 9" key="1">
    <citation type="submission" date="2024-09" db="EMBL/GenBank/DDBJ databases">
        <authorList>
            <person name="Sun Q."/>
            <person name="Mori K."/>
        </authorList>
    </citation>
    <scope>NUCLEOTIDE SEQUENCE [LARGE SCALE GENOMIC DNA]</scope>
    <source>
        <strain evidence="8 9">KCTC 23076</strain>
    </source>
</reference>
<keyword evidence="5" id="KW-0411">Iron-sulfur</keyword>
<keyword evidence="6" id="KW-1015">Disulfide bond</keyword>
<dbReference type="InterPro" id="IPR036188">
    <property type="entry name" value="FAD/NAD-bd_sf"/>
</dbReference>
<evidence type="ECO:0000256" key="2">
    <source>
        <dbReference type="ARBA" id="ARBA00022723"/>
    </source>
</evidence>
<sequence>MTSLWLDRAPRIETDEFEAGQQFDEVIVGAGITGLVAALLFSRAGRRVAVVEARRVGAVTTGNTTAKLSVLQGAHLQQVQAYSYRAIVKAYVEANLEGLAWMSRYADDQGIPIQFKDSVSYAATPEGVRTVNREYDIAKAVGLPVRRGTDVGLPFETHAAVVLPDQAQFDPMDVLATLAADVRSHGGKIFEDVRVSRAKAGDPAKVFTNKGQLLAQHVIVATGIPVLDRGLYFAKVKAGRSYAMSYRVDGALPPGMYMSVDSSLKRSVRTTPSADGDLLIIGGNGHTVGRDPSPKSHVRDLEEWTQQHWPGAVRTHAWSAQDYETPHKVPFVGWMPRGRGRIYLATGYDKWGMTNSVQCALTLASDILGGNTPWAKVLHRRITTPRAFAWGVGYNAGVAVEYAKGYAKALLRGLPDSPPDEGEGVVGRDGLLPTGMSTVNGVVCRVSAVCTHQHAVLSWNDQEHSWDCPAHGSRFGADGTLLEGPATRNLRLR</sequence>
<evidence type="ECO:0000256" key="6">
    <source>
        <dbReference type="ARBA" id="ARBA00023157"/>
    </source>
</evidence>
<dbReference type="PANTHER" id="PTHR13847:SF274">
    <property type="entry name" value="RIESKE 2FE-2S IRON-SULFUR PROTEIN YHFW-RELATED"/>
    <property type="match status" value="1"/>
</dbReference>
<keyword evidence="3" id="KW-0560">Oxidoreductase</keyword>
<dbReference type="Proteomes" id="UP001589896">
    <property type="component" value="Unassembled WGS sequence"/>
</dbReference>
<gene>
    <name evidence="8" type="ORF">ACFFGH_29025</name>
</gene>
<dbReference type="Gene3D" id="3.30.9.10">
    <property type="entry name" value="D-Amino Acid Oxidase, subunit A, domain 2"/>
    <property type="match status" value="1"/>
</dbReference>
<evidence type="ECO:0000313" key="9">
    <source>
        <dbReference type="Proteomes" id="UP001589896"/>
    </source>
</evidence>
<name>A0ABV6RY39_9GAMM</name>
<dbReference type="PROSITE" id="PS51296">
    <property type="entry name" value="RIESKE"/>
    <property type="match status" value="1"/>
</dbReference>
<keyword evidence="4" id="KW-0408">Iron</keyword>
<accession>A0ABV6RY39</accession>
<keyword evidence="9" id="KW-1185">Reference proteome</keyword>
<evidence type="ECO:0000313" key="8">
    <source>
        <dbReference type="EMBL" id="MFC0681896.1"/>
    </source>
</evidence>
<dbReference type="Gene3D" id="2.102.10.10">
    <property type="entry name" value="Rieske [2Fe-2S] iron-sulphur domain"/>
    <property type="match status" value="1"/>
</dbReference>
<dbReference type="RefSeq" id="WP_386675380.1">
    <property type="nucleotide sequence ID" value="NZ_JBHLTG010000009.1"/>
</dbReference>
<dbReference type="Gene3D" id="3.50.50.60">
    <property type="entry name" value="FAD/NAD(P)-binding domain"/>
    <property type="match status" value="1"/>
</dbReference>
<dbReference type="SUPFAM" id="SSF51905">
    <property type="entry name" value="FAD/NAD(P)-binding domain"/>
    <property type="match status" value="1"/>
</dbReference>
<protein>
    <submittedName>
        <fullName evidence="8">FAD-dependent oxidoreductase</fullName>
    </submittedName>
</protein>
<dbReference type="InterPro" id="IPR005805">
    <property type="entry name" value="Rieske_Fe-S_prot_C"/>
</dbReference>
<dbReference type="InterPro" id="IPR017941">
    <property type="entry name" value="Rieske_2Fe-2S"/>
</dbReference>
<evidence type="ECO:0000256" key="3">
    <source>
        <dbReference type="ARBA" id="ARBA00023002"/>
    </source>
</evidence>
<dbReference type="InterPro" id="IPR006076">
    <property type="entry name" value="FAD-dep_OxRdtase"/>
</dbReference>
<dbReference type="PRINTS" id="PR00162">
    <property type="entry name" value="RIESKE"/>
</dbReference>
<dbReference type="Pfam" id="PF00355">
    <property type="entry name" value="Rieske"/>
    <property type="match status" value="1"/>
</dbReference>
<dbReference type="Pfam" id="PF01266">
    <property type="entry name" value="DAO"/>
    <property type="match status" value="1"/>
</dbReference>
<organism evidence="8 9">
    <name type="scientific">Lysobacter korlensis</name>
    <dbReference type="NCBI Taxonomy" id="553636"/>
    <lineage>
        <taxon>Bacteria</taxon>
        <taxon>Pseudomonadati</taxon>
        <taxon>Pseudomonadota</taxon>
        <taxon>Gammaproteobacteria</taxon>
        <taxon>Lysobacterales</taxon>
        <taxon>Lysobacteraceae</taxon>
        <taxon>Lysobacter</taxon>
    </lineage>
</organism>
<evidence type="ECO:0000256" key="5">
    <source>
        <dbReference type="ARBA" id="ARBA00023014"/>
    </source>
</evidence>
<evidence type="ECO:0000256" key="1">
    <source>
        <dbReference type="ARBA" id="ARBA00022714"/>
    </source>
</evidence>